<dbReference type="RefSeq" id="WP_007858452.1">
    <property type="nucleotide sequence ID" value="NZ_CAUFPL010000061.1"/>
</dbReference>
<dbReference type="EMBL" id="QSSQ01000036">
    <property type="protein sequence ID" value="RGL97698.1"/>
    <property type="molecule type" value="Genomic_DNA"/>
</dbReference>
<organism evidence="2 3">
    <name type="scientific">Hungatella hathewayi</name>
    <dbReference type="NCBI Taxonomy" id="154046"/>
    <lineage>
        <taxon>Bacteria</taxon>
        <taxon>Bacillati</taxon>
        <taxon>Bacillota</taxon>
        <taxon>Clostridia</taxon>
        <taxon>Lachnospirales</taxon>
        <taxon>Lachnospiraceae</taxon>
        <taxon>Hungatella</taxon>
    </lineage>
</organism>
<evidence type="ECO:0000313" key="1">
    <source>
        <dbReference type="EMBL" id="RGL96891.1"/>
    </source>
</evidence>
<proteinExistence type="predicted"/>
<reference evidence="2 3" key="1">
    <citation type="submission" date="2018-08" db="EMBL/GenBank/DDBJ databases">
        <title>A genome reference for cultivated species of the human gut microbiota.</title>
        <authorList>
            <person name="Zou Y."/>
            <person name="Xue W."/>
            <person name="Luo G."/>
        </authorList>
    </citation>
    <scope>NUCLEOTIDE SEQUENCE [LARGE SCALE GENOMIC DNA]</scope>
    <source>
        <strain evidence="2 3">TF05-11AC</strain>
    </source>
</reference>
<dbReference type="AlphaFoldDB" id="A0A3E4TYN3"/>
<protein>
    <submittedName>
        <fullName evidence="2">Uncharacterized protein</fullName>
    </submittedName>
</protein>
<sequence>MRNREIQSKHLVRARGEVQFPIKVGEEAYYRQGDRLIWTDKVKRILEIAADYVRLETTAYYYIIEKERTEASALSLAA</sequence>
<name>A0A3E4TYN3_9FIRM</name>
<gene>
    <name evidence="2" type="ORF">DXC39_25195</name>
    <name evidence="1" type="ORF">DXC39_26105</name>
</gene>
<dbReference type="Proteomes" id="UP000261257">
    <property type="component" value="Unassembled WGS sequence"/>
</dbReference>
<accession>A0A3E4TYN3</accession>
<comment type="caution">
    <text evidence="2">The sequence shown here is derived from an EMBL/GenBank/DDBJ whole genome shotgun (WGS) entry which is preliminary data.</text>
</comment>
<dbReference type="EMBL" id="QSSQ01000039">
    <property type="protein sequence ID" value="RGL96891.1"/>
    <property type="molecule type" value="Genomic_DNA"/>
</dbReference>
<evidence type="ECO:0000313" key="3">
    <source>
        <dbReference type="Proteomes" id="UP000261257"/>
    </source>
</evidence>
<evidence type="ECO:0000313" key="2">
    <source>
        <dbReference type="EMBL" id="RGL97698.1"/>
    </source>
</evidence>